<dbReference type="eggNOG" id="ENOG502TKF9">
    <property type="taxonomic scope" value="Eukaryota"/>
</dbReference>
<evidence type="ECO:0000256" key="1">
    <source>
        <dbReference type="SAM" id="Phobius"/>
    </source>
</evidence>
<name>G0NJ57_CAEBE</name>
<dbReference type="AlphaFoldDB" id="G0NJ57"/>
<keyword evidence="3" id="KW-1185">Reference proteome</keyword>
<organism evidence="3">
    <name type="scientific">Caenorhabditis brenneri</name>
    <name type="common">Nematode worm</name>
    <dbReference type="NCBI Taxonomy" id="135651"/>
    <lineage>
        <taxon>Eukaryota</taxon>
        <taxon>Metazoa</taxon>
        <taxon>Ecdysozoa</taxon>
        <taxon>Nematoda</taxon>
        <taxon>Chromadorea</taxon>
        <taxon>Rhabditida</taxon>
        <taxon>Rhabditina</taxon>
        <taxon>Rhabditomorpha</taxon>
        <taxon>Rhabditoidea</taxon>
        <taxon>Rhabditidae</taxon>
        <taxon>Peloderinae</taxon>
        <taxon>Caenorhabditis</taxon>
    </lineage>
</organism>
<gene>
    <name evidence="2" type="ORF">CAEBREN_29186</name>
</gene>
<feature type="transmembrane region" description="Helical" evidence="1">
    <location>
        <begin position="6"/>
        <end position="26"/>
    </location>
</feature>
<keyword evidence="1" id="KW-0812">Transmembrane</keyword>
<evidence type="ECO:0000313" key="3">
    <source>
        <dbReference type="Proteomes" id="UP000008068"/>
    </source>
</evidence>
<proteinExistence type="predicted"/>
<accession>G0NJ57</accession>
<sequence>MAEFAQFLLLCIAYHGFLSTCAMIIFTKPLRDKFFFCLKWINKTGDAIIQQPSIQFFTTVAASKAI</sequence>
<protein>
    <submittedName>
        <fullName evidence="2">Uncharacterized protein</fullName>
    </submittedName>
</protein>
<keyword evidence="1" id="KW-0472">Membrane</keyword>
<dbReference type="Pfam" id="PF10318">
    <property type="entry name" value="7TM_GPCR_Srh"/>
    <property type="match status" value="1"/>
</dbReference>
<dbReference type="InParanoid" id="G0NJ57"/>
<dbReference type="Proteomes" id="UP000008068">
    <property type="component" value="Unassembled WGS sequence"/>
</dbReference>
<keyword evidence="1" id="KW-1133">Transmembrane helix</keyword>
<reference evidence="3" key="1">
    <citation type="submission" date="2011-07" db="EMBL/GenBank/DDBJ databases">
        <authorList>
            <consortium name="Caenorhabditis brenneri Sequencing and Analysis Consortium"/>
            <person name="Wilson R.K."/>
        </authorList>
    </citation>
    <scope>NUCLEOTIDE SEQUENCE [LARGE SCALE GENOMIC DNA]</scope>
    <source>
        <strain evidence="3">PB2801</strain>
    </source>
</reference>
<dbReference type="EMBL" id="GL379894">
    <property type="protein sequence ID" value="EGT32206.1"/>
    <property type="molecule type" value="Genomic_DNA"/>
</dbReference>
<dbReference type="InterPro" id="IPR019422">
    <property type="entry name" value="7TM_GPCR_serpentine_rcpt_Srh"/>
</dbReference>
<dbReference type="HOGENOM" id="CLU_2833425_0_0_1"/>
<evidence type="ECO:0000313" key="2">
    <source>
        <dbReference type="EMBL" id="EGT32206.1"/>
    </source>
</evidence>